<comment type="caution">
    <text evidence="2">The sequence shown here is derived from an EMBL/GenBank/DDBJ whole genome shotgun (WGS) entry which is preliminary data.</text>
</comment>
<dbReference type="Pfam" id="PF00903">
    <property type="entry name" value="Glyoxalase"/>
    <property type="match status" value="1"/>
</dbReference>
<feature type="domain" description="VOC" evidence="1">
    <location>
        <begin position="1"/>
        <end position="120"/>
    </location>
</feature>
<dbReference type="PANTHER" id="PTHR36503">
    <property type="entry name" value="BLR2520 PROTEIN"/>
    <property type="match status" value="1"/>
</dbReference>
<protein>
    <submittedName>
        <fullName evidence="2">Putative glyoxalase superfamily protein PhnB</fullName>
    </submittedName>
</protein>
<dbReference type="InterPro" id="IPR004360">
    <property type="entry name" value="Glyas_Fos-R_dOase_dom"/>
</dbReference>
<accession>A0A7W9FBY2</accession>
<organism evidence="2 3">
    <name type="scientific">Microbacterium ginsengiterrae</name>
    <dbReference type="NCBI Taxonomy" id="546115"/>
    <lineage>
        <taxon>Bacteria</taxon>
        <taxon>Bacillati</taxon>
        <taxon>Actinomycetota</taxon>
        <taxon>Actinomycetes</taxon>
        <taxon>Micrococcales</taxon>
        <taxon>Microbacteriaceae</taxon>
        <taxon>Microbacterium</taxon>
    </lineage>
</organism>
<dbReference type="PANTHER" id="PTHR36503:SF1">
    <property type="entry name" value="BLR2520 PROTEIN"/>
    <property type="match status" value="1"/>
</dbReference>
<dbReference type="RefSeq" id="WP_206705725.1">
    <property type="nucleotide sequence ID" value="NZ_BAAAPG010000001.1"/>
</dbReference>
<evidence type="ECO:0000259" key="1">
    <source>
        <dbReference type="PROSITE" id="PS51819"/>
    </source>
</evidence>
<evidence type="ECO:0000313" key="2">
    <source>
        <dbReference type="EMBL" id="MBB5743635.1"/>
    </source>
</evidence>
<dbReference type="AlphaFoldDB" id="A0A7W9FBY2"/>
<dbReference type="EMBL" id="JACHMU010000001">
    <property type="protein sequence ID" value="MBB5743635.1"/>
    <property type="molecule type" value="Genomic_DNA"/>
</dbReference>
<dbReference type="InterPro" id="IPR037523">
    <property type="entry name" value="VOC_core"/>
</dbReference>
<dbReference type="PROSITE" id="PS51819">
    <property type="entry name" value="VOC"/>
    <property type="match status" value="1"/>
</dbReference>
<name>A0A7W9FBY2_9MICO</name>
<dbReference type="Proteomes" id="UP000517712">
    <property type="component" value="Unassembled WGS sequence"/>
</dbReference>
<dbReference type="SUPFAM" id="SSF54593">
    <property type="entry name" value="Glyoxalase/Bleomycin resistance protein/Dihydroxybiphenyl dioxygenase"/>
    <property type="match status" value="1"/>
</dbReference>
<reference evidence="2 3" key="1">
    <citation type="submission" date="2020-08" db="EMBL/GenBank/DDBJ databases">
        <title>Sequencing the genomes of 1000 actinobacteria strains.</title>
        <authorList>
            <person name="Klenk H.-P."/>
        </authorList>
    </citation>
    <scope>NUCLEOTIDE SEQUENCE [LARGE SCALE GENOMIC DNA]</scope>
    <source>
        <strain evidence="2 3">DSM 24823</strain>
    </source>
</reference>
<proteinExistence type="predicted"/>
<dbReference type="InterPro" id="IPR029068">
    <property type="entry name" value="Glyas_Bleomycin-R_OHBP_Dase"/>
</dbReference>
<sequence length="121" mass="13324">MLADDVAVLADFYERALGWEVEVREEAYVAFGGQGVRVAIFSRRSMSEVTDGHPAYAAPFTDQAFELNLQCDSADEVERRYDQVVAAGATPTGRPALREWGQFTGFFADPEGNVHSLFADV</sequence>
<gene>
    <name evidence="2" type="ORF">HD600_002132</name>
</gene>
<evidence type="ECO:0000313" key="3">
    <source>
        <dbReference type="Proteomes" id="UP000517712"/>
    </source>
</evidence>
<dbReference type="Gene3D" id="3.10.180.10">
    <property type="entry name" value="2,3-Dihydroxybiphenyl 1,2-Dioxygenase, domain 1"/>
    <property type="match status" value="1"/>
</dbReference>
<keyword evidence="3" id="KW-1185">Reference proteome</keyword>